<evidence type="ECO:0000313" key="1">
    <source>
        <dbReference type="EMBL" id="GMH04509.1"/>
    </source>
</evidence>
<dbReference type="Proteomes" id="UP001279734">
    <property type="component" value="Unassembled WGS sequence"/>
</dbReference>
<name>A0AAD3S581_NEPGR</name>
<dbReference type="EMBL" id="BSYO01000005">
    <property type="protein sequence ID" value="GMH04509.1"/>
    <property type="molecule type" value="Genomic_DNA"/>
</dbReference>
<proteinExistence type="predicted"/>
<gene>
    <name evidence="1" type="ORF">Nepgr_006349</name>
</gene>
<accession>A0AAD3S581</accession>
<protein>
    <submittedName>
        <fullName evidence="1">Uncharacterized protein</fullName>
    </submittedName>
</protein>
<evidence type="ECO:0000313" key="2">
    <source>
        <dbReference type="Proteomes" id="UP001279734"/>
    </source>
</evidence>
<dbReference type="AlphaFoldDB" id="A0AAD3S581"/>
<comment type="caution">
    <text evidence="1">The sequence shown here is derived from an EMBL/GenBank/DDBJ whole genome shotgun (WGS) entry which is preliminary data.</text>
</comment>
<reference evidence="1" key="1">
    <citation type="submission" date="2023-05" db="EMBL/GenBank/DDBJ databases">
        <title>Nepenthes gracilis genome sequencing.</title>
        <authorList>
            <person name="Fukushima K."/>
        </authorList>
    </citation>
    <scope>NUCLEOTIDE SEQUENCE</scope>
    <source>
        <strain evidence="1">SING2019-196</strain>
    </source>
</reference>
<keyword evidence="2" id="KW-1185">Reference proteome</keyword>
<sequence>MPTIFHTVPVRFFVRHRISKQEPHLPAVQPPPPLSHRALSTRSVFSGGVWLTPPPLLENILRLRIYSSEI</sequence>
<organism evidence="1 2">
    <name type="scientific">Nepenthes gracilis</name>
    <name type="common">Slender pitcher plant</name>
    <dbReference type="NCBI Taxonomy" id="150966"/>
    <lineage>
        <taxon>Eukaryota</taxon>
        <taxon>Viridiplantae</taxon>
        <taxon>Streptophyta</taxon>
        <taxon>Embryophyta</taxon>
        <taxon>Tracheophyta</taxon>
        <taxon>Spermatophyta</taxon>
        <taxon>Magnoliopsida</taxon>
        <taxon>eudicotyledons</taxon>
        <taxon>Gunneridae</taxon>
        <taxon>Pentapetalae</taxon>
        <taxon>Caryophyllales</taxon>
        <taxon>Nepenthaceae</taxon>
        <taxon>Nepenthes</taxon>
    </lineage>
</organism>